<feature type="transmembrane region" description="Helical" evidence="1">
    <location>
        <begin position="113"/>
        <end position="133"/>
    </location>
</feature>
<evidence type="ECO:0000313" key="3">
    <source>
        <dbReference type="Proteomes" id="UP000815677"/>
    </source>
</evidence>
<name>A0ABQ0MAG8_MYCCL</name>
<keyword evidence="3" id="KW-1185">Reference proteome</keyword>
<keyword evidence="1" id="KW-0812">Transmembrane</keyword>
<feature type="transmembrane region" description="Helical" evidence="1">
    <location>
        <begin position="12"/>
        <end position="33"/>
    </location>
</feature>
<evidence type="ECO:0000256" key="1">
    <source>
        <dbReference type="SAM" id="Phobius"/>
    </source>
</evidence>
<dbReference type="EMBL" id="DF849942">
    <property type="protein sequence ID" value="GAT60360.1"/>
    <property type="molecule type" value="Genomic_DNA"/>
</dbReference>
<keyword evidence="1" id="KW-0472">Membrane</keyword>
<gene>
    <name evidence="2" type="ORF">MCHLO_16498</name>
</gene>
<reference evidence="2" key="1">
    <citation type="submission" date="2014-09" db="EMBL/GenBank/DDBJ databases">
        <title>Genome sequence of the luminous mushroom Mycena chlorophos for searching fungal bioluminescence genes.</title>
        <authorList>
            <person name="Tanaka Y."/>
            <person name="Kasuga D."/>
            <person name="Oba Y."/>
            <person name="Hase S."/>
            <person name="Sato K."/>
            <person name="Oba Y."/>
            <person name="Sakakibara Y."/>
        </authorList>
    </citation>
    <scope>NUCLEOTIDE SEQUENCE</scope>
</reference>
<proteinExistence type="predicted"/>
<keyword evidence="1" id="KW-1133">Transmembrane helix</keyword>
<feature type="transmembrane region" description="Helical" evidence="1">
    <location>
        <begin position="153"/>
        <end position="177"/>
    </location>
</feature>
<dbReference type="Proteomes" id="UP000815677">
    <property type="component" value="Unassembled WGS sequence"/>
</dbReference>
<organism evidence="2 3">
    <name type="scientific">Mycena chlorophos</name>
    <name type="common">Agaric fungus</name>
    <name type="synonym">Agaricus chlorophos</name>
    <dbReference type="NCBI Taxonomy" id="658473"/>
    <lineage>
        <taxon>Eukaryota</taxon>
        <taxon>Fungi</taxon>
        <taxon>Dikarya</taxon>
        <taxon>Basidiomycota</taxon>
        <taxon>Agaricomycotina</taxon>
        <taxon>Agaricomycetes</taxon>
        <taxon>Agaricomycetidae</taxon>
        <taxon>Agaricales</taxon>
        <taxon>Marasmiineae</taxon>
        <taxon>Mycenaceae</taxon>
        <taxon>Mycena</taxon>
    </lineage>
</organism>
<feature type="transmembrane region" description="Helical" evidence="1">
    <location>
        <begin position="72"/>
        <end position="93"/>
    </location>
</feature>
<sequence>MAFDLPTLRKIAYGALAFFSFIEFCLTIARLAYTDNLPRGDPLNGGANPVPLPVLVHQPPAPPGRSFYDPDIVELLIASMLSMAWSGFIIYTIHRRVEHNLVSTFRGELAGSFVIWMFWMVGAAIASGFWGNLGWCSEFNACRVLSAIVAFSWLAWVTITFNFVVSLIFIIANGALLEPLHGQWVPQDAERASEVTERK</sequence>
<accession>A0ABQ0MAG8</accession>
<protein>
    <recommendedName>
        <fullName evidence="4">MARVEL domain-containing protein</fullName>
    </recommendedName>
</protein>
<evidence type="ECO:0000313" key="2">
    <source>
        <dbReference type="EMBL" id="GAT60360.1"/>
    </source>
</evidence>
<evidence type="ECO:0008006" key="4">
    <source>
        <dbReference type="Google" id="ProtNLM"/>
    </source>
</evidence>